<keyword evidence="3 5" id="KW-1133">Transmembrane helix</keyword>
<dbReference type="AlphaFoldDB" id="T0LDN8"/>
<evidence type="ECO:0000313" key="8">
    <source>
        <dbReference type="Proteomes" id="UP000053780"/>
    </source>
</evidence>
<evidence type="ECO:0000256" key="4">
    <source>
        <dbReference type="ARBA" id="ARBA00023136"/>
    </source>
</evidence>
<reference evidence="7 8" key="1">
    <citation type="journal article" date="2013" name="BMC Genomics">
        <title>Genome sequencing and comparative genomics of honey bee microsporidia, Nosema apis reveal novel insights into host-parasite interactions.</title>
        <authorList>
            <person name="Chen Yp."/>
            <person name="Pettis J.S."/>
            <person name="Zhao Y."/>
            <person name="Liu X."/>
            <person name="Tallon L.J."/>
            <person name="Sadzewicz L.D."/>
            <person name="Li R."/>
            <person name="Zheng H."/>
            <person name="Huang S."/>
            <person name="Zhang X."/>
            <person name="Hamilton M.C."/>
            <person name="Pernal S.F."/>
            <person name="Melathopoulos A.P."/>
            <person name="Yan X."/>
            <person name="Evans J.D."/>
        </authorList>
    </citation>
    <scope>NUCLEOTIDE SEQUENCE [LARGE SCALE GENOMIC DNA]</scope>
    <source>
        <strain evidence="7 8">BRL 01</strain>
    </source>
</reference>
<dbReference type="GO" id="GO:0016020">
    <property type="term" value="C:membrane"/>
    <property type="evidence" value="ECO:0007669"/>
    <property type="project" value="UniProtKB-SubCell"/>
</dbReference>
<proteinExistence type="predicted"/>
<keyword evidence="4 5" id="KW-0472">Membrane</keyword>
<organism evidence="7 8">
    <name type="scientific">Vairimorpha apis BRL 01</name>
    <dbReference type="NCBI Taxonomy" id="1037528"/>
    <lineage>
        <taxon>Eukaryota</taxon>
        <taxon>Fungi</taxon>
        <taxon>Fungi incertae sedis</taxon>
        <taxon>Microsporidia</taxon>
        <taxon>Nosematidae</taxon>
        <taxon>Vairimorpha</taxon>
    </lineage>
</organism>
<dbReference type="Pfam" id="PF01490">
    <property type="entry name" value="Aa_trans"/>
    <property type="match status" value="1"/>
</dbReference>
<accession>T0LDN8</accession>
<keyword evidence="8" id="KW-1185">Reference proteome</keyword>
<protein>
    <submittedName>
        <fullName evidence="7">Amino acid permease</fullName>
    </submittedName>
</protein>
<keyword evidence="2 5" id="KW-0812">Transmembrane</keyword>
<evidence type="ECO:0000256" key="5">
    <source>
        <dbReference type="SAM" id="Phobius"/>
    </source>
</evidence>
<evidence type="ECO:0000256" key="3">
    <source>
        <dbReference type="ARBA" id="ARBA00022989"/>
    </source>
</evidence>
<dbReference type="OrthoDB" id="1684102at2759"/>
<dbReference type="Proteomes" id="UP000053780">
    <property type="component" value="Unassembled WGS sequence"/>
</dbReference>
<gene>
    <name evidence="7" type="ORF">NAPIS_ORF00028</name>
</gene>
<name>T0LDN8_9MICR</name>
<feature type="domain" description="Amino acid transporter transmembrane" evidence="6">
    <location>
        <begin position="2"/>
        <end position="84"/>
    </location>
</feature>
<dbReference type="EMBL" id="KE646849">
    <property type="protein sequence ID" value="EQB62394.1"/>
    <property type="molecule type" value="Genomic_DNA"/>
</dbReference>
<evidence type="ECO:0000256" key="2">
    <source>
        <dbReference type="ARBA" id="ARBA00022692"/>
    </source>
</evidence>
<evidence type="ECO:0000256" key="1">
    <source>
        <dbReference type="ARBA" id="ARBA00004370"/>
    </source>
</evidence>
<dbReference type="InterPro" id="IPR013057">
    <property type="entry name" value="AA_transpt_TM"/>
</dbReference>
<sequence length="97" mass="10620">MTSMLGSGINYMPAAFKNSGILFGIISLSFFGTLTGLSILMILITAKIRASEGIGYDITYAKLGLEINKYLQSAIDICIFLTQFLQVLDFKSILQNL</sequence>
<feature type="transmembrane region" description="Helical" evidence="5">
    <location>
        <begin position="20"/>
        <end position="44"/>
    </location>
</feature>
<evidence type="ECO:0000313" key="7">
    <source>
        <dbReference type="EMBL" id="EQB62394.1"/>
    </source>
</evidence>
<dbReference type="VEuPathDB" id="MicrosporidiaDB:NAPIS_ORF00028"/>
<evidence type="ECO:0000259" key="6">
    <source>
        <dbReference type="Pfam" id="PF01490"/>
    </source>
</evidence>
<comment type="subcellular location">
    <subcellularLocation>
        <location evidence="1">Membrane</location>
    </subcellularLocation>
</comment>
<dbReference type="HOGENOM" id="CLU_2347251_0_0_1"/>